<proteinExistence type="predicted"/>
<sequence>MHAMQYGPILPADYDMGVIRDRVARRGHLLDDWDGLGLKAYLVRERGLRGSPVNQYAPFYLWNTVEGMNAFLWGGGFQGLSDDFGRPSVRQWTGLAFEEGAAANARFAVRRCQPVPDTGVLAETVQDAVRETRRLAAEDGVLLAAAAVDTRRWELVHFSLWEHDTPRADGDLFEVLHLSAPGLDRLPRGRQW</sequence>
<evidence type="ECO:0000313" key="2">
    <source>
        <dbReference type="Proteomes" id="UP000653308"/>
    </source>
</evidence>
<protein>
    <submittedName>
        <fullName evidence="1">DUF4865 domain-containing protein</fullName>
    </submittedName>
</protein>
<organism evidence="1 2">
    <name type="scientific">Streptomyces djakartensis</name>
    <dbReference type="NCBI Taxonomy" id="68193"/>
    <lineage>
        <taxon>Bacteria</taxon>
        <taxon>Bacillati</taxon>
        <taxon>Actinomycetota</taxon>
        <taxon>Actinomycetes</taxon>
        <taxon>Kitasatosporales</taxon>
        <taxon>Streptomycetaceae</taxon>
        <taxon>Streptomyces</taxon>
    </lineage>
</organism>
<reference evidence="2" key="1">
    <citation type="journal article" date="2019" name="Int. J. Syst. Evol. Microbiol.">
        <title>The Global Catalogue of Microorganisms (GCM) 10K type strain sequencing project: providing services to taxonomists for standard genome sequencing and annotation.</title>
        <authorList>
            <consortium name="The Broad Institute Genomics Platform"/>
            <consortium name="The Broad Institute Genome Sequencing Center for Infectious Disease"/>
            <person name="Wu L."/>
            <person name="Ma J."/>
        </authorList>
    </citation>
    <scope>NUCLEOTIDE SEQUENCE [LARGE SCALE GENOMIC DNA]</scope>
    <source>
        <strain evidence="2">JCM 4957</strain>
    </source>
</reference>
<dbReference type="Pfam" id="PF16157">
    <property type="entry name" value="DUF4865"/>
    <property type="match status" value="1"/>
</dbReference>
<dbReference type="Proteomes" id="UP000653308">
    <property type="component" value="Unassembled WGS sequence"/>
</dbReference>
<dbReference type="EMBL" id="BMWE01000021">
    <property type="protein sequence ID" value="GGY43472.1"/>
    <property type="molecule type" value="Genomic_DNA"/>
</dbReference>
<gene>
    <name evidence="1" type="ORF">GCM10010384_57860</name>
</gene>
<evidence type="ECO:0000313" key="1">
    <source>
        <dbReference type="EMBL" id="GGY43472.1"/>
    </source>
</evidence>
<dbReference type="RefSeq" id="WP_190200888.1">
    <property type="nucleotide sequence ID" value="NZ_BMWE01000021.1"/>
</dbReference>
<accession>A0ABQ3AEF0</accession>
<keyword evidence="2" id="KW-1185">Reference proteome</keyword>
<comment type="caution">
    <text evidence="1">The sequence shown here is derived from an EMBL/GenBank/DDBJ whole genome shotgun (WGS) entry which is preliminary data.</text>
</comment>
<dbReference type="InterPro" id="IPR032349">
    <property type="entry name" value="DUF4865"/>
</dbReference>
<name>A0ABQ3AEF0_9ACTN</name>